<evidence type="ECO:0000256" key="1">
    <source>
        <dbReference type="ARBA" id="ARBA00022679"/>
    </source>
</evidence>
<dbReference type="Gene3D" id="3.40.50.10540">
    <property type="entry name" value="Crotonobetainyl-coa:carnitine coa-transferase, domain 1"/>
    <property type="match status" value="1"/>
</dbReference>
<proteinExistence type="predicted"/>
<accession>A0A382PB45</accession>
<sequence>MAFPLKGIKVLDMSRVLAGPFAGRMLSDLGADVVKLEPPEGDVTRHWGRKVGDISGYFHQQNAGKRNICLDLSDPAGVDVVKSLVQECDVLIENFRPDVMG</sequence>
<gene>
    <name evidence="2" type="ORF">METZ01_LOCUS323488</name>
</gene>
<evidence type="ECO:0008006" key="3">
    <source>
        <dbReference type="Google" id="ProtNLM"/>
    </source>
</evidence>
<dbReference type="PANTHER" id="PTHR48207:SF4">
    <property type="entry name" value="BLL6097 PROTEIN"/>
    <property type="match status" value="1"/>
</dbReference>
<organism evidence="2">
    <name type="scientific">marine metagenome</name>
    <dbReference type="NCBI Taxonomy" id="408172"/>
    <lineage>
        <taxon>unclassified sequences</taxon>
        <taxon>metagenomes</taxon>
        <taxon>ecological metagenomes</taxon>
    </lineage>
</organism>
<dbReference type="GO" id="GO:0008410">
    <property type="term" value="F:CoA-transferase activity"/>
    <property type="evidence" value="ECO:0007669"/>
    <property type="project" value="TreeGrafter"/>
</dbReference>
<dbReference type="SUPFAM" id="SSF89796">
    <property type="entry name" value="CoA-transferase family III (CaiB/BaiF)"/>
    <property type="match status" value="1"/>
</dbReference>
<dbReference type="Pfam" id="PF02515">
    <property type="entry name" value="CoA_transf_3"/>
    <property type="match status" value="1"/>
</dbReference>
<evidence type="ECO:0000313" key="2">
    <source>
        <dbReference type="EMBL" id="SVC70634.1"/>
    </source>
</evidence>
<dbReference type="AlphaFoldDB" id="A0A382PB45"/>
<feature type="non-terminal residue" evidence="2">
    <location>
        <position position="101"/>
    </location>
</feature>
<dbReference type="PANTHER" id="PTHR48207">
    <property type="entry name" value="SUCCINATE--HYDROXYMETHYLGLUTARATE COA-TRANSFERASE"/>
    <property type="match status" value="1"/>
</dbReference>
<dbReference type="EMBL" id="UINC01106166">
    <property type="protein sequence ID" value="SVC70634.1"/>
    <property type="molecule type" value="Genomic_DNA"/>
</dbReference>
<protein>
    <recommendedName>
        <fullName evidence="3">CoA transferase</fullName>
    </recommendedName>
</protein>
<dbReference type="InterPro" id="IPR003673">
    <property type="entry name" value="CoA-Trfase_fam_III"/>
</dbReference>
<reference evidence="2" key="1">
    <citation type="submission" date="2018-05" db="EMBL/GenBank/DDBJ databases">
        <authorList>
            <person name="Lanie J.A."/>
            <person name="Ng W.-L."/>
            <person name="Kazmierczak K.M."/>
            <person name="Andrzejewski T.M."/>
            <person name="Davidsen T.M."/>
            <person name="Wayne K.J."/>
            <person name="Tettelin H."/>
            <person name="Glass J.I."/>
            <person name="Rusch D."/>
            <person name="Podicherti R."/>
            <person name="Tsui H.-C.T."/>
            <person name="Winkler M.E."/>
        </authorList>
    </citation>
    <scope>NUCLEOTIDE SEQUENCE</scope>
</reference>
<name>A0A382PB45_9ZZZZ</name>
<dbReference type="InterPro" id="IPR023606">
    <property type="entry name" value="CoA-Trfase_III_dom_1_sf"/>
</dbReference>
<keyword evidence="1" id="KW-0808">Transferase</keyword>
<dbReference type="InterPro" id="IPR050483">
    <property type="entry name" value="CoA-transferase_III_domain"/>
</dbReference>